<comment type="caution">
    <text evidence="7">The sequence shown here is derived from an EMBL/GenBank/DDBJ whole genome shotgun (WGS) entry which is preliminary data.</text>
</comment>
<feature type="transmembrane region" description="Helical" evidence="6">
    <location>
        <begin position="73"/>
        <end position="92"/>
    </location>
</feature>
<accession>A0A1R0Y9Z3</accession>
<keyword evidence="4 6" id="KW-1133">Transmembrane helix</keyword>
<dbReference type="InterPro" id="IPR001123">
    <property type="entry name" value="LeuE-type"/>
</dbReference>
<evidence type="ECO:0000313" key="7">
    <source>
        <dbReference type="EMBL" id="OMD44169.1"/>
    </source>
</evidence>
<keyword evidence="5 6" id="KW-0472">Membrane</keyword>
<dbReference type="Pfam" id="PF01810">
    <property type="entry name" value="LysE"/>
    <property type="match status" value="1"/>
</dbReference>
<dbReference type="GO" id="GO:0005886">
    <property type="term" value="C:plasma membrane"/>
    <property type="evidence" value="ECO:0007669"/>
    <property type="project" value="UniProtKB-SubCell"/>
</dbReference>
<evidence type="ECO:0000256" key="5">
    <source>
        <dbReference type="ARBA" id="ARBA00023136"/>
    </source>
</evidence>
<dbReference type="RefSeq" id="WP_076116492.1">
    <property type="nucleotide sequence ID" value="NZ_MPTC01000001.1"/>
</dbReference>
<dbReference type="Proteomes" id="UP000187439">
    <property type="component" value="Unassembled WGS sequence"/>
</dbReference>
<feature type="transmembrane region" description="Helical" evidence="6">
    <location>
        <begin position="6"/>
        <end position="28"/>
    </location>
</feature>
<protein>
    <recommendedName>
        <fullName evidence="9">Lysine transporter LysE</fullName>
    </recommendedName>
</protein>
<keyword evidence="3 6" id="KW-0812">Transmembrane</keyword>
<dbReference type="GO" id="GO:0015171">
    <property type="term" value="F:amino acid transmembrane transporter activity"/>
    <property type="evidence" value="ECO:0007669"/>
    <property type="project" value="TreeGrafter"/>
</dbReference>
<dbReference type="EMBL" id="MPTC01000001">
    <property type="protein sequence ID" value="OMD44169.1"/>
    <property type="molecule type" value="Genomic_DNA"/>
</dbReference>
<reference evidence="7 8" key="1">
    <citation type="submission" date="2016-10" db="EMBL/GenBank/DDBJ databases">
        <title>Paenibacillus species isolates.</title>
        <authorList>
            <person name="Beno S.M."/>
        </authorList>
    </citation>
    <scope>NUCLEOTIDE SEQUENCE [LARGE SCALE GENOMIC DNA]</scope>
    <source>
        <strain evidence="7 8">FSL H7-0710</strain>
    </source>
</reference>
<evidence type="ECO:0008006" key="9">
    <source>
        <dbReference type="Google" id="ProtNLM"/>
    </source>
</evidence>
<dbReference type="AlphaFoldDB" id="A0A1R0Y9Z3"/>
<feature type="transmembrane region" description="Helical" evidence="6">
    <location>
        <begin position="185"/>
        <end position="206"/>
    </location>
</feature>
<evidence type="ECO:0000256" key="4">
    <source>
        <dbReference type="ARBA" id="ARBA00022989"/>
    </source>
</evidence>
<evidence type="ECO:0000256" key="1">
    <source>
        <dbReference type="ARBA" id="ARBA00004651"/>
    </source>
</evidence>
<dbReference type="PANTHER" id="PTHR30086">
    <property type="entry name" value="ARGININE EXPORTER PROTEIN ARGO"/>
    <property type="match status" value="1"/>
</dbReference>
<proteinExistence type="predicted"/>
<keyword evidence="2" id="KW-1003">Cell membrane</keyword>
<feature type="transmembrane region" description="Helical" evidence="6">
    <location>
        <begin position="147"/>
        <end position="165"/>
    </location>
</feature>
<gene>
    <name evidence="7" type="ORF">BSK52_01105</name>
</gene>
<feature type="transmembrane region" description="Helical" evidence="6">
    <location>
        <begin position="112"/>
        <end position="135"/>
    </location>
</feature>
<evidence type="ECO:0000256" key="3">
    <source>
        <dbReference type="ARBA" id="ARBA00022692"/>
    </source>
</evidence>
<comment type="subcellular location">
    <subcellularLocation>
        <location evidence="1">Cell membrane</location>
        <topology evidence="1">Multi-pass membrane protein</topology>
    </subcellularLocation>
</comment>
<feature type="transmembrane region" description="Helical" evidence="6">
    <location>
        <begin position="40"/>
        <end position="61"/>
    </location>
</feature>
<dbReference type="OrthoDB" id="7874789at2"/>
<name>A0A1R0Y9Z3_9BACL</name>
<evidence type="ECO:0000256" key="2">
    <source>
        <dbReference type="ARBA" id="ARBA00022475"/>
    </source>
</evidence>
<evidence type="ECO:0000256" key="6">
    <source>
        <dbReference type="SAM" id="Phobius"/>
    </source>
</evidence>
<dbReference type="PANTHER" id="PTHR30086:SF20">
    <property type="entry name" value="ARGININE EXPORTER PROTEIN ARGO-RELATED"/>
    <property type="match status" value="1"/>
</dbReference>
<evidence type="ECO:0000313" key="8">
    <source>
        <dbReference type="Proteomes" id="UP000187439"/>
    </source>
</evidence>
<organism evidence="7 8">
    <name type="scientific">Paenibacillus odorifer</name>
    <dbReference type="NCBI Taxonomy" id="189426"/>
    <lineage>
        <taxon>Bacteria</taxon>
        <taxon>Bacillati</taxon>
        <taxon>Bacillota</taxon>
        <taxon>Bacilli</taxon>
        <taxon>Bacillales</taxon>
        <taxon>Paenibacillaceae</taxon>
        <taxon>Paenibacillus</taxon>
    </lineage>
</organism>
<sequence length="212" mass="22657">MAWEWIAKGILLGLSIAAPLGPISILCIKKTLNSGFKTGLCCGLGAATADSVYGSIAGFGLSSLTAHLVDHKTVLQALGGLFICYLGINSLLVPPRKRTVESDTKTNSVKSYVVTLLLTLSNPMTIIFFLGVFSASGVLLSHSSSNMPFLVGGVFLGSTLWWIFLTGSTALFRNNMTFGSSKQHLFNKLSGLVMLSFGVIALIQSLDLRRFF</sequence>